<dbReference type="Proteomes" id="UP001178508">
    <property type="component" value="Chromosome 5"/>
</dbReference>
<organism evidence="1 2">
    <name type="scientific">Xyrichtys novacula</name>
    <name type="common">Pearly razorfish</name>
    <name type="synonym">Hemipteronotus novacula</name>
    <dbReference type="NCBI Taxonomy" id="13765"/>
    <lineage>
        <taxon>Eukaryota</taxon>
        <taxon>Metazoa</taxon>
        <taxon>Chordata</taxon>
        <taxon>Craniata</taxon>
        <taxon>Vertebrata</taxon>
        <taxon>Euteleostomi</taxon>
        <taxon>Actinopterygii</taxon>
        <taxon>Neopterygii</taxon>
        <taxon>Teleostei</taxon>
        <taxon>Neoteleostei</taxon>
        <taxon>Acanthomorphata</taxon>
        <taxon>Eupercaria</taxon>
        <taxon>Labriformes</taxon>
        <taxon>Labridae</taxon>
        <taxon>Xyrichtys</taxon>
    </lineage>
</organism>
<evidence type="ECO:0000313" key="2">
    <source>
        <dbReference type="Proteomes" id="UP001178508"/>
    </source>
</evidence>
<reference evidence="1" key="1">
    <citation type="submission" date="2023-08" db="EMBL/GenBank/DDBJ databases">
        <authorList>
            <person name="Alioto T."/>
            <person name="Alioto T."/>
            <person name="Gomez Garrido J."/>
        </authorList>
    </citation>
    <scope>NUCLEOTIDE SEQUENCE</scope>
</reference>
<dbReference type="EMBL" id="OY660868">
    <property type="protein sequence ID" value="CAJ1055913.1"/>
    <property type="molecule type" value="Genomic_DNA"/>
</dbReference>
<gene>
    <name evidence="1" type="ORF">XNOV1_A028046</name>
</gene>
<protein>
    <submittedName>
        <fullName evidence="1">Uncharacterized protein</fullName>
    </submittedName>
</protein>
<sequence length="78" mass="8524">MMGVLTPKEVQPLVTPLEDLLCVGRESQEVVKDGAQVFVFLLHRLPVDDGGDCSSRVPLPTGEGQGYVNIFNLAKVWN</sequence>
<proteinExistence type="predicted"/>
<dbReference type="AlphaFoldDB" id="A0AAV1F5A8"/>
<evidence type="ECO:0000313" key="1">
    <source>
        <dbReference type="EMBL" id="CAJ1055913.1"/>
    </source>
</evidence>
<accession>A0AAV1F5A8</accession>
<name>A0AAV1F5A8_XYRNO</name>
<keyword evidence="2" id="KW-1185">Reference proteome</keyword>